<dbReference type="GO" id="GO:0005507">
    <property type="term" value="F:copper ion binding"/>
    <property type="evidence" value="ECO:0007669"/>
    <property type="project" value="InterPro"/>
</dbReference>
<evidence type="ECO:0008006" key="5">
    <source>
        <dbReference type="Google" id="ProtNLM"/>
    </source>
</evidence>
<accession>A0A934IR04</accession>
<organism evidence="3 4">
    <name type="scientific">Acuticoccus mangrovi</name>
    <dbReference type="NCBI Taxonomy" id="2796142"/>
    <lineage>
        <taxon>Bacteria</taxon>
        <taxon>Pseudomonadati</taxon>
        <taxon>Pseudomonadota</taxon>
        <taxon>Alphaproteobacteria</taxon>
        <taxon>Hyphomicrobiales</taxon>
        <taxon>Amorphaceae</taxon>
        <taxon>Acuticoccus</taxon>
    </lineage>
</organism>
<feature type="region of interest" description="Disordered" evidence="2">
    <location>
        <begin position="1400"/>
        <end position="1431"/>
    </location>
</feature>
<dbReference type="Proteomes" id="UP000609531">
    <property type="component" value="Unassembled WGS sequence"/>
</dbReference>
<name>A0A934IR04_9HYPH</name>
<reference evidence="3" key="1">
    <citation type="submission" date="2020-12" db="EMBL/GenBank/DDBJ databases">
        <title>Bacterial taxonomy.</title>
        <authorList>
            <person name="Pan X."/>
        </authorList>
    </citation>
    <scope>NUCLEOTIDE SEQUENCE</scope>
    <source>
        <strain evidence="3">B2012</strain>
    </source>
</reference>
<proteinExistence type="predicted"/>
<protein>
    <recommendedName>
        <fullName evidence="5">Plastocyanin-like domain-containing protein</fullName>
    </recommendedName>
</protein>
<dbReference type="RefSeq" id="WP_211110333.1">
    <property type="nucleotide sequence ID" value="NZ_JAEKJA010000012.1"/>
</dbReference>
<feature type="compositionally biased region" description="Acidic residues" evidence="2">
    <location>
        <begin position="1404"/>
        <end position="1427"/>
    </location>
</feature>
<keyword evidence="1" id="KW-0479">Metal-binding</keyword>
<evidence type="ECO:0000313" key="3">
    <source>
        <dbReference type="EMBL" id="MBJ3777126.1"/>
    </source>
</evidence>
<dbReference type="EMBL" id="JAEKJA010000012">
    <property type="protein sequence ID" value="MBJ3777126.1"/>
    <property type="molecule type" value="Genomic_DNA"/>
</dbReference>
<dbReference type="InterPro" id="IPR008972">
    <property type="entry name" value="Cupredoxin"/>
</dbReference>
<sequence length="2516" mass="274930">MARSPAEATDFCKFNAADFSELASSRRTTHRVICADVAALDQMLVYNRFGSHNPFGMIFALTRDLVSVDEKAADGVDDITEFTAETCDSDLGTHAQPGTMTPGRVRLRNCKRPRPLTLRANVGDVLHVRVRNLLRRPAWDDAGDRPGYSETFCRQGRPGAELNGAPEDGWLWRTIVRPFVSEGEKHGEDIVEERGDRLIAAVCETGSQAKPTELSAEAADWPRTRGISFVIDGLRPVKDPDTGRVDEVCLGLDQVHPGEPPVDCYWHAEREGPFFINSLAAPAGGEGDGGSLVHGLFGSLAVEPQPEDAETSTQWYRSQTSRAAFDGAWSKATSATNPHARAGALNYEAIHADTGLPILNLLHRLGGERYELVHNELNAIIAPPHDVAFREFTVVFHDELKTFYTRNFKELGRFDQLAGVRDGFAINYGASGLGAMIIANRKGIGPAADCMECLYEEFFLESWANGDPALLESYSNDPSNVHHSYLNDPIVFRNYHAGPKETHVFHLHAHQWFSGNDSGRSAYLDSQTVAPRQGFTYEVYHGGLRYYSEDGGGDKGKGWWQSLGSGNRNRTIGDSIFHCHLYPHFAQGMWELWRVHDVLEDGQRRLPDGQAEPGLSVDLLKRDERGLVAPTMSRTGSVDSDGRYVENAPGTPIPALIPLPGIAAPLLPTYTTDTVSREAAVLGYPFFIAGEAGHRAPQAPNDIARAQGTDGKDGSKGSWLDGGLPRHVVLDRTERELGVTAETGDLAIDDTTSPADRRRVEDTLYRLTAKMLALGDFSSKLTSARIEVLDNGGEPQERAAMGFHHNGVGEAPLALVKADGTASTFDTSGKGYTSFDPQAPAEKAPHRFAVNGAPPKPGAPFADPCGAPDGYAGTTTERRFVPGDRTRMEAYTDQFVKGLDGLEQTFVTDPAMIGFRRYAASAVQVDIVTNRAGWHDPQGRINVLTADSNTYKNRGPSAREEPFFFRAYSGECVEFRHTNELPKELELDDFQVKTPTDTIGQHIHLVKFDVTSSDGSGNGFNYEDGTFAADELAMRLCAMLDPAATDPTIRDPSTMSSDAAPAQMTADEWNHLCQRAGNGTEAHWEPRNHHHWASPLYDGSVRNPRFQTTVQRWFADPILSIVEKTPSGTSERRADRTMRTVFTHDHFAPSSIQQHGFYAALVVEPAGMRVCPSLGGEIAAGRDCMQADETTMQAIAIGDERGTGTAKIVGNLDDDLHPDFREFALAIADFALLYDPTDGDDESVSAASGPMLVGDGSGQTVMLSPTSATDRLSPKGIATLVCEAQYGGLLAAGDPVPGDVLENLCGSNLTHMDFGGQPRVVESESVPPALVARGLITETEVQALRAFFAFVRYRAGFGKGLARPIAAPQRPESISVDHHDPYLVNYRGEPVPLRIGEQHVGEATEPEGEDEDEDDIRTELEREDESAVEMKLRREDTPDHGIGPEDGDSAKLVDDHAALMPRRPILLASADLGDPSVMSDVTPDYVRLAQNDAAVEAVAATDAESTSRTAFDCFEESHADVVEQFLRRAPGPVGGRPGGIEPPGIDPTLSAGLLNNIAGATVALDCSIRHQSEDPRGDLANVYRSQFDGDKTGPIAHRWHRDPVTPLLETYSDERIQIRLIQGAQEVQHTFNVEGMAWRRNIDQGYPSGADPLDNDYVEPTWWQTCHEHGRYGIADQHDRWRDGELKTTDDLGYFDKHSRYVARCNNLEGFTAAQEVGISEHFEFPSAPSRYAVNYRSVQNALNRAEAPVPGDEDEKVLDYLYHFGSLDAVWNGAWGLIRVYDKPSRGFVEDTTRRLETAGTECDATSDRPRDDSACAIDSVLRQLAEVDDEKTDDEGTRSLPMQSLLASCPAGAPRVESYAVAMPLPEGQSYDSWGSRLHDVDALALVHVPKDLVLRLSDSDGRVPLTKIHTLREAAMAYYRDEPFVARANAGDCLKLSIVNALATDAEPDWTGCGHAPNGDRPGLVRDCLGDAPMPKIVPLNVEPDWQPPNGGDEVDIPVTAHQKNRIDVRPSARMAFTSPVSMLTRGADAQLPFGVNPTTTVEPGEIHEGQYYLGLLRIDYVLIDSLFGATRADANVPVLKATRVCTELGIDLDALPGTSTDDAAAARNIIASRDPDYLIRPVNDNDHFDGVFPESKTIVARLSFDVLGNRRTVAVVTHGAQASRPLPDSVVANAMHMIGGCIDALAYRPGLYQEIERYNDTLDDQNQVKAIPIGAQFKGERAKAIHAIPYALGAMPLKPIGDLFNHLPHGLFGAIVVEPEGATYQGRSPVVDGSALYEPDRSPYIGAAHRGRGANRQITFTGPENEPRSLREYVLFYQDGLNLWDDDSRNAWYPEGSSVPLKIVRDCAICDDTYDFGEKAVSYRAPAFSRRLWQTKAPGSTSPQLEAHANLNRVRFGDDFYDLKDRLWSNSLRLWAKAGEEVLVRVVHPGGRARQRAFVTVGNDYDDVYPGFGFPHASLLAPGKAVSAAFSAPLRPGCYMWSDGPRHIFASGAWGLLDVLTDRGGSSCGFHK</sequence>
<evidence type="ECO:0000313" key="4">
    <source>
        <dbReference type="Proteomes" id="UP000609531"/>
    </source>
</evidence>
<dbReference type="Gene3D" id="2.60.40.420">
    <property type="entry name" value="Cupredoxins - blue copper proteins"/>
    <property type="match status" value="1"/>
</dbReference>
<gene>
    <name evidence="3" type="ORF">JCR33_15570</name>
</gene>
<keyword evidence="4" id="KW-1185">Reference proteome</keyword>
<dbReference type="InterPro" id="IPR002355">
    <property type="entry name" value="Cu_oxidase_Cu_BS"/>
</dbReference>
<evidence type="ECO:0000256" key="2">
    <source>
        <dbReference type="SAM" id="MobiDB-lite"/>
    </source>
</evidence>
<comment type="caution">
    <text evidence="3">The sequence shown here is derived from an EMBL/GenBank/DDBJ whole genome shotgun (WGS) entry which is preliminary data.</text>
</comment>
<evidence type="ECO:0000256" key="1">
    <source>
        <dbReference type="ARBA" id="ARBA00022723"/>
    </source>
</evidence>
<dbReference type="SUPFAM" id="SSF49503">
    <property type="entry name" value="Cupredoxins"/>
    <property type="match status" value="1"/>
</dbReference>
<dbReference type="PROSITE" id="PS00080">
    <property type="entry name" value="MULTICOPPER_OXIDASE2"/>
    <property type="match status" value="1"/>
</dbReference>